<feature type="chain" id="PRO_5036053211" evidence="1">
    <location>
        <begin position="21"/>
        <end position="171"/>
    </location>
</feature>
<organism evidence="2 4">
    <name type="scientific">Marilutibacter maris</name>
    <dbReference type="NCBI Taxonomy" id="1605891"/>
    <lineage>
        <taxon>Bacteria</taxon>
        <taxon>Pseudomonadati</taxon>
        <taxon>Pseudomonadota</taxon>
        <taxon>Gammaproteobacteria</taxon>
        <taxon>Lysobacterales</taxon>
        <taxon>Lysobacteraceae</taxon>
        <taxon>Marilutibacter</taxon>
    </lineage>
</organism>
<protein>
    <submittedName>
        <fullName evidence="3">DUF2271 domain-containing protein</fullName>
    </submittedName>
</protein>
<feature type="signal peptide" evidence="1">
    <location>
        <begin position="1"/>
        <end position="20"/>
    </location>
</feature>
<dbReference type="EMBL" id="CP029843">
    <property type="protein sequence ID" value="AWV06590.1"/>
    <property type="molecule type" value="Genomic_DNA"/>
</dbReference>
<keyword evidence="1" id="KW-0732">Signal</keyword>
<sequence>MTLPRLALTLALLSPFAAAAADMDITVEVPRLNVAEYHRPYVAIWIERPDNSVAANLAVWYDVDMRDNEGTKWLKDMRQWWRRSGRTLRMPVDGVSGATRPVGQHQVSFDSARKPLADLAPGNYTLVVEAAREVGGREVVSIPFTWPAASASQQQARGSSELGLVRLSLKP</sequence>
<evidence type="ECO:0000313" key="4">
    <source>
        <dbReference type="Proteomes" id="UP000249447"/>
    </source>
</evidence>
<proteinExistence type="predicted"/>
<dbReference type="InterPro" id="IPR014469">
    <property type="entry name" value="DUF2271"/>
</dbReference>
<reference evidence="3 5" key="2">
    <citation type="submission" date="2019-10" db="EMBL/GenBank/DDBJ databases">
        <title>Lysobacter alkalisoli sp. nov., isolated from saline-alkaline soil.</title>
        <authorList>
            <person name="Sun J.-Q."/>
        </authorList>
    </citation>
    <scope>NUCLEOTIDE SEQUENCE [LARGE SCALE GENOMIC DNA]</scope>
    <source>
        <strain evidence="3 5">KCTC 42381</strain>
    </source>
</reference>
<reference evidence="2 4" key="1">
    <citation type="submission" date="2018-05" db="EMBL/GenBank/DDBJ databases">
        <title>The complete genome of Lysobacter maris HZ9B, a marine bacterium antagonistic against terrestrial plant pathogens.</title>
        <authorList>
            <person name="Zhang X.-Q."/>
        </authorList>
    </citation>
    <scope>NUCLEOTIDE SEQUENCE [LARGE SCALE GENOMIC DNA]</scope>
    <source>
        <strain evidence="2 4">HZ9B</strain>
    </source>
</reference>
<dbReference type="Proteomes" id="UP000249447">
    <property type="component" value="Chromosome"/>
</dbReference>
<gene>
    <name evidence="2" type="ORF">C9I47_0869</name>
    <name evidence="3" type="ORF">FKV24_010185</name>
</gene>
<dbReference type="AlphaFoldDB" id="A0A2U9TEF6"/>
<keyword evidence="4" id="KW-1185">Reference proteome</keyword>
<dbReference type="OrthoDB" id="195316at2"/>
<evidence type="ECO:0000313" key="2">
    <source>
        <dbReference type="EMBL" id="AWV06590.1"/>
    </source>
</evidence>
<dbReference type="PIRSF" id="PIRSF014995">
    <property type="entry name" value="UCP014995"/>
    <property type="match status" value="1"/>
</dbReference>
<dbReference type="Proteomes" id="UP000320431">
    <property type="component" value="Unassembled WGS sequence"/>
</dbReference>
<evidence type="ECO:0000313" key="5">
    <source>
        <dbReference type="Proteomes" id="UP000320431"/>
    </source>
</evidence>
<dbReference type="Pfam" id="PF10029">
    <property type="entry name" value="DUF2271"/>
    <property type="match status" value="1"/>
</dbReference>
<evidence type="ECO:0000313" key="3">
    <source>
        <dbReference type="EMBL" id="KAB8188364.1"/>
    </source>
</evidence>
<name>A0A2U9TEF6_9GAMM</name>
<dbReference type="KEGG" id="lmb:C9I47_0869"/>
<accession>A0A2U9TEF6</accession>
<dbReference type="EMBL" id="VICD02000165">
    <property type="protein sequence ID" value="KAB8188364.1"/>
    <property type="molecule type" value="Genomic_DNA"/>
</dbReference>
<dbReference type="RefSeq" id="WP_111265749.1">
    <property type="nucleotide sequence ID" value="NZ_CP029843.1"/>
</dbReference>
<evidence type="ECO:0000256" key="1">
    <source>
        <dbReference type="SAM" id="SignalP"/>
    </source>
</evidence>